<keyword evidence="4" id="KW-1185">Reference proteome</keyword>
<dbReference type="InterPro" id="IPR000182">
    <property type="entry name" value="GNAT_dom"/>
</dbReference>
<dbReference type="PANTHER" id="PTHR13947">
    <property type="entry name" value="GNAT FAMILY N-ACETYLTRANSFERASE"/>
    <property type="match status" value="1"/>
</dbReference>
<dbReference type="PANTHER" id="PTHR13947:SF37">
    <property type="entry name" value="LD18367P"/>
    <property type="match status" value="1"/>
</dbReference>
<evidence type="ECO:0000313" key="4">
    <source>
        <dbReference type="Proteomes" id="UP000639973"/>
    </source>
</evidence>
<dbReference type="EMBL" id="BMOL01000004">
    <property type="protein sequence ID" value="GGL75186.1"/>
    <property type="molecule type" value="Genomic_DNA"/>
</dbReference>
<evidence type="ECO:0000313" key="3">
    <source>
        <dbReference type="EMBL" id="GGL75186.1"/>
    </source>
</evidence>
<name>A0ABQ2G4I9_9DEIO</name>
<accession>A0ABQ2G4I9</accession>
<dbReference type="Pfam" id="PF00583">
    <property type="entry name" value="Acetyltransf_1"/>
    <property type="match status" value="1"/>
</dbReference>
<sequence length="176" mass="18840">MSAERLVRLLTAGDAAVYREVRLAALLSDPDAFLTTAAEFEGRTMESVAERLTPRDTSVTYGAFVGGELVGLLTLVREAMPRLRHRASIFGVSVAPGARSQGCGDALVRAALAHARGWDGLTSVHLTVTETQAAAHRLYERHGFRVWGTQPDAVRDGAGRALAEHHLWLPVGSATA</sequence>
<evidence type="ECO:0000259" key="2">
    <source>
        <dbReference type="PROSITE" id="PS51186"/>
    </source>
</evidence>
<organism evidence="3 4">
    <name type="scientific">Deinococcus aerolatus</name>
    <dbReference type="NCBI Taxonomy" id="522487"/>
    <lineage>
        <taxon>Bacteria</taxon>
        <taxon>Thermotogati</taxon>
        <taxon>Deinococcota</taxon>
        <taxon>Deinococci</taxon>
        <taxon>Deinococcales</taxon>
        <taxon>Deinococcaceae</taxon>
        <taxon>Deinococcus</taxon>
    </lineage>
</organism>
<comment type="caution">
    <text evidence="3">The sequence shown here is derived from an EMBL/GenBank/DDBJ whole genome shotgun (WGS) entry which is preliminary data.</text>
</comment>
<dbReference type="SUPFAM" id="SSF55729">
    <property type="entry name" value="Acyl-CoA N-acyltransferases (Nat)"/>
    <property type="match status" value="1"/>
</dbReference>
<dbReference type="Gene3D" id="3.40.630.30">
    <property type="match status" value="1"/>
</dbReference>
<dbReference type="PROSITE" id="PS51186">
    <property type="entry name" value="GNAT"/>
    <property type="match status" value="1"/>
</dbReference>
<dbReference type="RefSeq" id="WP_188969929.1">
    <property type="nucleotide sequence ID" value="NZ_BMOL01000004.1"/>
</dbReference>
<keyword evidence="1" id="KW-0808">Transferase</keyword>
<dbReference type="CDD" id="cd04301">
    <property type="entry name" value="NAT_SF"/>
    <property type="match status" value="1"/>
</dbReference>
<dbReference type="Proteomes" id="UP000639973">
    <property type="component" value="Unassembled WGS sequence"/>
</dbReference>
<evidence type="ECO:0000256" key="1">
    <source>
        <dbReference type="ARBA" id="ARBA00022679"/>
    </source>
</evidence>
<dbReference type="InterPro" id="IPR050769">
    <property type="entry name" value="NAT_camello-type"/>
</dbReference>
<proteinExistence type="predicted"/>
<protein>
    <submittedName>
        <fullName evidence="3">N-acetyltransferase</fullName>
    </submittedName>
</protein>
<reference evidence="4" key="1">
    <citation type="journal article" date="2019" name="Int. J. Syst. Evol. Microbiol.">
        <title>The Global Catalogue of Microorganisms (GCM) 10K type strain sequencing project: providing services to taxonomists for standard genome sequencing and annotation.</title>
        <authorList>
            <consortium name="The Broad Institute Genomics Platform"/>
            <consortium name="The Broad Institute Genome Sequencing Center for Infectious Disease"/>
            <person name="Wu L."/>
            <person name="Ma J."/>
        </authorList>
    </citation>
    <scope>NUCLEOTIDE SEQUENCE [LARGE SCALE GENOMIC DNA]</scope>
    <source>
        <strain evidence="4">JCM 15442</strain>
    </source>
</reference>
<feature type="domain" description="N-acetyltransferase" evidence="2">
    <location>
        <begin position="5"/>
        <end position="169"/>
    </location>
</feature>
<gene>
    <name evidence="3" type="ORF">GCM10010840_11610</name>
</gene>
<dbReference type="InterPro" id="IPR016181">
    <property type="entry name" value="Acyl_CoA_acyltransferase"/>
</dbReference>